<feature type="compositionally biased region" description="Low complexity" evidence="1">
    <location>
        <begin position="319"/>
        <end position="329"/>
    </location>
</feature>
<organism evidence="3 4">
    <name type="scientific">Pannonibacter tanglangensis</name>
    <dbReference type="NCBI Taxonomy" id="2750084"/>
    <lineage>
        <taxon>Bacteria</taxon>
        <taxon>Pseudomonadati</taxon>
        <taxon>Pseudomonadota</taxon>
        <taxon>Alphaproteobacteria</taxon>
        <taxon>Hyphomicrobiales</taxon>
        <taxon>Stappiaceae</taxon>
        <taxon>Pannonibacter</taxon>
    </lineage>
</organism>
<protein>
    <submittedName>
        <fullName evidence="3">NAD(P)H-binding protein</fullName>
    </submittedName>
</protein>
<evidence type="ECO:0000256" key="1">
    <source>
        <dbReference type="SAM" id="MobiDB-lite"/>
    </source>
</evidence>
<dbReference type="InterPro" id="IPR051783">
    <property type="entry name" value="NAD(P)-dependent_oxidoreduct"/>
</dbReference>
<name>A0ABW9ZGB6_9HYPH</name>
<dbReference type="Gene3D" id="3.40.50.720">
    <property type="entry name" value="NAD(P)-binding Rossmann-like Domain"/>
    <property type="match status" value="1"/>
</dbReference>
<evidence type="ECO:0000313" key="3">
    <source>
        <dbReference type="EMBL" id="NBN63738.1"/>
    </source>
</evidence>
<feature type="domain" description="NAD-dependent epimerase/dehydratase" evidence="2">
    <location>
        <begin position="3"/>
        <end position="207"/>
    </location>
</feature>
<dbReference type="Pfam" id="PF01370">
    <property type="entry name" value="Epimerase"/>
    <property type="match status" value="1"/>
</dbReference>
<feature type="compositionally biased region" description="Acidic residues" evidence="1">
    <location>
        <begin position="377"/>
        <end position="388"/>
    </location>
</feature>
<reference evidence="3 4" key="1">
    <citation type="submission" date="2020-01" db="EMBL/GenBank/DDBJ databases">
        <authorList>
            <person name="Peng S.Y."/>
            <person name="Li J."/>
            <person name="Wang M."/>
            <person name="Wang L."/>
            <person name="Wang C.Q."/>
            <person name="Wang J.R."/>
        </authorList>
    </citation>
    <scope>NUCLEOTIDE SEQUENCE [LARGE SCALE GENOMIC DNA]</scope>
    <source>
        <strain evidence="3 4">XCT-34</strain>
    </source>
</reference>
<dbReference type="Proteomes" id="UP000541347">
    <property type="component" value="Unassembled WGS sequence"/>
</dbReference>
<proteinExistence type="predicted"/>
<feature type="compositionally biased region" description="Low complexity" evidence="1">
    <location>
        <begin position="337"/>
        <end position="350"/>
    </location>
</feature>
<dbReference type="EMBL" id="JAABLP010000002">
    <property type="protein sequence ID" value="NBN63738.1"/>
    <property type="molecule type" value="Genomic_DNA"/>
</dbReference>
<feature type="compositionally biased region" description="Low complexity" evidence="1">
    <location>
        <begin position="467"/>
        <end position="486"/>
    </location>
</feature>
<dbReference type="InterPro" id="IPR001509">
    <property type="entry name" value="Epimerase_deHydtase"/>
</dbReference>
<dbReference type="RefSeq" id="WP_161675708.1">
    <property type="nucleotide sequence ID" value="NZ_JAABLP010000002.1"/>
</dbReference>
<sequence>MDVFLTGGTGTIGSAILRRLLAEGKTVAALARSSASARWLADAGATPVAGDLANPDQWIATAMACRGIIHAGATFGPDMAGEERRLVALLRRVAAEVAEPPRLVYTGGVWAFPASPARPLSESAAFDPLPAFSHLGELVRSLQTLPRMGVAIIHPALVSAPGRGPLAEMAEAAVSGTPFVTRASADTIWPLVDADDLADLYLKALASSQFRLSLIGAGVAGARVSDIAACVAAASGAEVVLATAPAPDIEPRHDTAAGYARSQIVSATRAMRMLGWQPVCTSLETLVEVAVGPLPAAPRRRGDTPADTARPDMAGAVGAAGIDAGSAPDAETEAESEAALAGAPAQPGPETENAAETGPETGLALQPEPPLPTAEDLGAEDLPGDDWPGDNQTGDDRTGDDWSGDDLVGMDLAEDELPPLPRKARAVAADVEAGGPFVIDVEPGQPLPPAGDMPDAESPEDARPEPDTAAGTAAGTDEGTEATPGTMSADDDAQAGIRDLDRELDPEAIAEAGDERVRPLDPDLADPAGTGPETKP</sequence>
<evidence type="ECO:0000259" key="2">
    <source>
        <dbReference type="Pfam" id="PF01370"/>
    </source>
</evidence>
<feature type="region of interest" description="Disordered" evidence="1">
    <location>
        <begin position="436"/>
        <end position="536"/>
    </location>
</feature>
<evidence type="ECO:0000313" key="4">
    <source>
        <dbReference type="Proteomes" id="UP000541347"/>
    </source>
</evidence>
<keyword evidence="4" id="KW-1185">Reference proteome</keyword>
<gene>
    <name evidence="3" type="ORF">GWI71_08610</name>
</gene>
<accession>A0ABW9ZGB6</accession>
<dbReference type="InterPro" id="IPR036291">
    <property type="entry name" value="NAD(P)-bd_dom_sf"/>
</dbReference>
<dbReference type="PANTHER" id="PTHR48079:SF6">
    <property type="entry name" value="NAD(P)-BINDING DOMAIN-CONTAINING PROTEIN-RELATED"/>
    <property type="match status" value="1"/>
</dbReference>
<dbReference type="SUPFAM" id="SSF51735">
    <property type="entry name" value="NAD(P)-binding Rossmann-fold domains"/>
    <property type="match status" value="1"/>
</dbReference>
<feature type="region of interest" description="Disordered" evidence="1">
    <location>
        <begin position="319"/>
        <end position="424"/>
    </location>
</feature>
<dbReference type="PANTHER" id="PTHR48079">
    <property type="entry name" value="PROTEIN YEEZ"/>
    <property type="match status" value="1"/>
</dbReference>
<comment type="caution">
    <text evidence="3">The sequence shown here is derived from an EMBL/GenBank/DDBJ whole genome shotgun (WGS) entry which is preliminary data.</text>
</comment>